<proteinExistence type="inferred from homology"/>
<keyword evidence="5 7" id="KW-0472">Membrane</keyword>
<feature type="transmembrane region" description="Helical" evidence="7">
    <location>
        <begin position="75"/>
        <end position="94"/>
    </location>
</feature>
<feature type="transmembrane region" description="Helical" evidence="7">
    <location>
        <begin position="282"/>
        <end position="301"/>
    </location>
</feature>
<dbReference type="GO" id="GO:0022857">
    <property type="term" value="F:transmembrane transporter activity"/>
    <property type="evidence" value="ECO:0007669"/>
    <property type="project" value="InterPro"/>
</dbReference>
<dbReference type="Proteomes" id="UP001157006">
    <property type="component" value="Chromosome 1L"/>
</dbReference>
<evidence type="ECO:0000256" key="7">
    <source>
        <dbReference type="SAM" id="Phobius"/>
    </source>
</evidence>
<feature type="region of interest" description="Disordered" evidence="6">
    <location>
        <begin position="370"/>
        <end position="417"/>
    </location>
</feature>
<feature type="domain" description="EamA" evidence="8">
    <location>
        <begin position="14"/>
        <end position="152"/>
    </location>
</feature>
<dbReference type="InterPro" id="IPR030184">
    <property type="entry name" value="WAT1-related"/>
</dbReference>
<gene>
    <name evidence="9" type="ORF">VFH_I489640</name>
</gene>
<accession>A0AAV0Z565</accession>
<feature type="transmembrane region" description="Helical" evidence="7">
    <location>
        <begin position="43"/>
        <end position="63"/>
    </location>
</feature>
<evidence type="ECO:0000313" key="9">
    <source>
        <dbReference type="EMBL" id="CAI8591480.1"/>
    </source>
</evidence>
<evidence type="ECO:0000313" key="10">
    <source>
        <dbReference type="Proteomes" id="UP001157006"/>
    </source>
</evidence>
<evidence type="ECO:0000256" key="2">
    <source>
        <dbReference type="ARBA" id="ARBA00007635"/>
    </source>
</evidence>
<keyword evidence="3 7" id="KW-0812">Transmembrane</keyword>
<feature type="transmembrane region" description="Helical" evidence="7">
    <location>
        <begin position="138"/>
        <end position="156"/>
    </location>
</feature>
<feature type="transmembrane region" description="Helical" evidence="7">
    <location>
        <begin position="307"/>
        <end position="326"/>
    </location>
</feature>
<feature type="domain" description="EamA" evidence="8">
    <location>
        <begin position="188"/>
        <end position="326"/>
    </location>
</feature>
<dbReference type="AlphaFoldDB" id="A0AAV0Z565"/>
<keyword evidence="10" id="KW-1185">Reference proteome</keyword>
<keyword evidence="4 7" id="KW-1133">Transmembrane helix</keyword>
<feature type="transmembrane region" description="Helical" evidence="7">
    <location>
        <begin position="218"/>
        <end position="237"/>
    </location>
</feature>
<organism evidence="9 10">
    <name type="scientific">Vicia faba</name>
    <name type="common">Broad bean</name>
    <name type="synonym">Faba vulgaris</name>
    <dbReference type="NCBI Taxonomy" id="3906"/>
    <lineage>
        <taxon>Eukaryota</taxon>
        <taxon>Viridiplantae</taxon>
        <taxon>Streptophyta</taxon>
        <taxon>Embryophyta</taxon>
        <taxon>Tracheophyta</taxon>
        <taxon>Spermatophyta</taxon>
        <taxon>Magnoliopsida</taxon>
        <taxon>eudicotyledons</taxon>
        <taxon>Gunneridae</taxon>
        <taxon>Pentapetalae</taxon>
        <taxon>rosids</taxon>
        <taxon>fabids</taxon>
        <taxon>Fabales</taxon>
        <taxon>Fabaceae</taxon>
        <taxon>Papilionoideae</taxon>
        <taxon>50 kb inversion clade</taxon>
        <taxon>NPAAA clade</taxon>
        <taxon>Hologalegina</taxon>
        <taxon>IRL clade</taxon>
        <taxon>Fabeae</taxon>
        <taxon>Vicia</taxon>
    </lineage>
</organism>
<feature type="transmembrane region" description="Helical" evidence="7">
    <location>
        <begin position="100"/>
        <end position="126"/>
    </location>
</feature>
<evidence type="ECO:0000256" key="5">
    <source>
        <dbReference type="ARBA" id="ARBA00023136"/>
    </source>
</evidence>
<dbReference type="InterPro" id="IPR000620">
    <property type="entry name" value="EamA_dom"/>
</dbReference>
<dbReference type="SUPFAM" id="SSF103481">
    <property type="entry name" value="Multidrug resistance efflux transporter EmrE"/>
    <property type="match status" value="2"/>
</dbReference>
<evidence type="ECO:0000256" key="3">
    <source>
        <dbReference type="ARBA" id="ARBA00022692"/>
    </source>
</evidence>
<evidence type="ECO:0000256" key="6">
    <source>
        <dbReference type="SAM" id="MobiDB-lite"/>
    </source>
</evidence>
<reference evidence="9 10" key="1">
    <citation type="submission" date="2023-01" db="EMBL/GenBank/DDBJ databases">
        <authorList>
            <person name="Kreplak J."/>
        </authorList>
    </citation>
    <scope>NUCLEOTIDE SEQUENCE [LARGE SCALE GENOMIC DNA]</scope>
</reference>
<evidence type="ECO:0000256" key="1">
    <source>
        <dbReference type="ARBA" id="ARBA00004141"/>
    </source>
</evidence>
<evidence type="ECO:0000259" key="8">
    <source>
        <dbReference type="Pfam" id="PF00892"/>
    </source>
</evidence>
<comment type="similarity">
    <text evidence="2">Belongs to the drug/metabolite transporter (DMT) superfamily. Plant drug/metabolite exporter (P-DME) (TC 2.A.7.4) family.</text>
</comment>
<feature type="transmembrane region" description="Helical" evidence="7">
    <location>
        <begin position="187"/>
        <end position="206"/>
    </location>
</feature>
<dbReference type="PANTHER" id="PTHR31218">
    <property type="entry name" value="WAT1-RELATED PROTEIN"/>
    <property type="match status" value="1"/>
</dbReference>
<feature type="transmembrane region" description="Helical" evidence="7">
    <location>
        <begin position="257"/>
        <end position="275"/>
    </location>
</feature>
<evidence type="ECO:0000256" key="4">
    <source>
        <dbReference type="ARBA" id="ARBA00022989"/>
    </source>
</evidence>
<feature type="transmembrane region" description="Helical" evidence="7">
    <location>
        <begin position="12"/>
        <end position="31"/>
    </location>
</feature>
<dbReference type="GO" id="GO:0016020">
    <property type="term" value="C:membrane"/>
    <property type="evidence" value="ECO:0007669"/>
    <property type="project" value="UniProtKB-SubCell"/>
</dbReference>
<comment type="subcellular location">
    <subcellularLocation>
        <location evidence="1">Membrane</location>
        <topology evidence="1">Multi-pass membrane protein</topology>
    </subcellularLocation>
</comment>
<dbReference type="InterPro" id="IPR037185">
    <property type="entry name" value="EmrE-like"/>
</dbReference>
<sequence>MRDIGKLVHGLKPALMMLMVQIAFASVNVLYKLAINNGMSVRVLTAYRLIFAAATTIPLALFFERKNRPKLTWRVVFMSFFCGLFGGSLFQNLYFESLALISATFASAVYNLIPAVTFILAVSFGYERLNFKRAAGKAKVLGTITGIGGAMMLTFLKGVEINIWNFHINLLHKGKNGTINDDSGSKLLGIFFGLGSCFCFALWLIIQAKMSKEYQGHYSSSALMNLMGATQATIFALCMEKDWSQWRLGWSIRLLTAAYSGVVASGLMIVVIAWCVGMRGPLYASVFNPLMLVLVAIAGSLMLDENLYLGSVIGAVLIMVGLYMVLWGKSKEMKKVTHLEITSETEEIKIVVLSNPEEIEIVVSSNAEDHGDINRGDNVDSNSKIESNIVDKDDEHEGKDTENNGKEELVSSLQVKS</sequence>
<feature type="compositionally biased region" description="Basic and acidic residues" evidence="6">
    <location>
        <begin position="389"/>
        <end position="409"/>
    </location>
</feature>
<dbReference type="Pfam" id="PF00892">
    <property type="entry name" value="EamA"/>
    <property type="match status" value="2"/>
</dbReference>
<protein>
    <recommendedName>
        <fullName evidence="8">EamA domain-containing protein</fullName>
    </recommendedName>
</protein>
<name>A0AAV0Z565_VICFA</name>
<dbReference type="EMBL" id="OX451736">
    <property type="protein sequence ID" value="CAI8591480.1"/>
    <property type="molecule type" value="Genomic_DNA"/>
</dbReference>